<accession>A0ABY6SZS3</accession>
<dbReference type="Pfam" id="PF00005">
    <property type="entry name" value="ABC_tran"/>
    <property type="match status" value="1"/>
</dbReference>
<name>A0ABY6SZS3_9CLOT</name>
<proteinExistence type="predicted"/>
<dbReference type="InterPro" id="IPR003439">
    <property type="entry name" value="ABC_transporter-like_ATP-bd"/>
</dbReference>
<dbReference type="PANTHER" id="PTHR42939:SF1">
    <property type="entry name" value="ABC TRANSPORTER ATP-BINDING PROTEIN ALBC-RELATED"/>
    <property type="match status" value="1"/>
</dbReference>
<dbReference type="GO" id="GO:0016787">
    <property type="term" value="F:hydrolase activity"/>
    <property type="evidence" value="ECO:0007669"/>
    <property type="project" value="UniProtKB-KW"/>
</dbReference>
<dbReference type="CDD" id="cd03230">
    <property type="entry name" value="ABC_DR_subfamily_A"/>
    <property type="match status" value="1"/>
</dbReference>
<comment type="caution">
    <text evidence="5">The sequence shown here is derived from an EMBL/GenBank/DDBJ whole genome shotgun (WGS) entry which is preliminary data.</text>
</comment>
<dbReference type="InterPro" id="IPR003593">
    <property type="entry name" value="AAA+_ATPase"/>
</dbReference>
<organism evidence="5 6">
    <name type="scientific">Clostridium carnis</name>
    <dbReference type="NCBI Taxonomy" id="1530"/>
    <lineage>
        <taxon>Bacteria</taxon>
        <taxon>Bacillati</taxon>
        <taxon>Bacillota</taxon>
        <taxon>Clostridia</taxon>
        <taxon>Eubacteriales</taxon>
        <taxon>Clostridiaceae</taxon>
        <taxon>Clostridium</taxon>
    </lineage>
</organism>
<dbReference type="Proteomes" id="UP000277570">
    <property type="component" value="Unassembled WGS sequence"/>
</dbReference>
<keyword evidence="3" id="KW-0067">ATP-binding</keyword>
<evidence type="ECO:0000256" key="2">
    <source>
        <dbReference type="ARBA" id="ARBA00022741"/>
    </source>
</evidence>
<dbReference type="RefSeq" id="WP_125149940.1">
    <property type="nucleotide sequence ID" value="NZ_UYIN01000022.1"/>
</dbReference>
<dbReference type="EMBL" id="UYIN01000022">
    <property type="protein sequence ID" value="VDG74117.1"/>
    <property type="molecule type" value="Genomic_DNA"/>
</dbReference>
<evidence type="ECO:0000256" key="1">
    <source>
        <dbReference type="ARBA" id="ARBA00022448"/>
    </source>
</evidence>
<dbReference type="PANTHER" id="PTHR42939">
    <property type="entry name" value="ABC TRANSPORTER ATP-BINDING PROTEIN ALBC-RELATED"/>
    <property type="match status" value="1"/>
</dbReference>
<evidence type="ECO:0000256" key="3">
    <source>
        <dbReference type="ARBA" id="ARBA00022840"/>
    </source>
</evidence>
<reference evidence="5 6" key="1">
    <citation type="submission" date="2018-11" db="EMBL/GenBank/DDBJ databases">
        <authorList>
            <consortium name="Pathogen Informatics"/>
        </authorList>
    </citation>
    <scope>NUCLEOTIDE SEQUENCE [LARGE SCALE GENOMIC DNA]</scope>
    <source>
        <strain evidence="5 6">NCTC10913</strain>
    </source>
</reference>
<evidence type="ECO:0000259" key="4">
    <source>
        <dbReference type="PROSITE" id="PS50893"/>
    </source>
</evidence>
<sequence>MNIPIIKIKNLVKKYDDRVIFDNVSLNIMKGESIALTGNNGMGKSTLIKALCGLTSINSGEIIRDKNLKFNYIPEKFSQLNIKAGEYIKLIGEIEGISRDNLLKKTNYFYKEFNLEKMINISMKNLSKGTLQKISVIQAFLSKPDILLLDEPLSGQDSESQKMFIKMVKELIKDDVTVIMSCHESFLIDQLSNRILQIKDSKIFEIKKTDISFEKYASMTFYKKEADKSFITQKVKGICGYYEDEDEDYIKFKTKVSESNKVLTEMINNGYTLKYFEG</sequence>
<evidence type="ECO:0000313" key="6">
    <source>
        <dbReference type="Proteomes" id="UP000277570"/>
    </source>
</evidence>
<keyword evidence="2" id="KW-0547">Nucleotide-binding</keyword>
<keyword evidence="5" id="KW-0378">Hydrolase</keyword>
<dbReference type="Gene3D" id="3.40.50.300">
    <property type="entry name" value="P-loop containing nucleotide triphosphate hydrolases"/>
    <property type="match status" value="1"/>
</dbReference>
<feature type="domain" description="ABC transporter" evidence="4">
    <location>
        <begin position="6"/>
        <end position="225"/>
    </location>
</feature>
<dbReference type="PROSITE" id="PS50893">
    <property type="entry name" value="ABC_TRANSPORTER_2"/>
    <property type="match status" value="1"/>
</dbReference>
<dbReference type="EC" id="3.6.3.-" evidence="5"/>
<dbReference type="SMART" id="SM00382">
    <property type="entry name" value="AAA"/>
    <property type="match status" value="1"/>
</dbReference>
<protein>
    <submittedName>
        <fullName evidence="5">ABC transporter</fullName>
        <ecNumber evidence="5">3.6.3.-</ecNumber>
    </submittedName>
</protein>
<dbReference type="InterPro" id="IPR051782">
    <property type="entry name" value="ABC_Transporter_VariousFunc"/>
</dbReference>
<dbReference type="InterPro" id="IPR027417">
    <property type="entry name" value="P-loop_NTPase"/>
</dbReference>
<evidence type="ECO:0000313" key="5">
    <source>
        <dbReference type="EMBL" id="VDG74117.1"/>
    </source>
</evidence>
<keyword evidence="6" id="KW-1185">Reference proteome</keyword>
<dbReference type="GeneID" id="68877462"/>
<keyword evidence="1" id="KW-0813">Transport</keyword>
<gene>
    <name evidence="5" type="primary">znuC_2</name>
    <name evidence="5" type="ORF">NCTC10913_04499</name>
</gene>
<dbReference type="SUPFAM" id="SSF52540">
    <property type="entry name" value="P-loop containing nucleoside triphosphate hydrolases"/>
    <property type="match status" value="1"/>
</dbReference>